<dbReference type="PATRIC" id="fig|1432052.4.peg.3819"/>
<dbReference type="InterPro" id="IPR041440">
    <property type="entry name" value="HypF_C"/>
</dbReference>
<feature type="active site" evidence="9">
    <location>
        <position position="17"/>
    </location>
</feature>
<dbReference type="GO" id="GO:0051604">
    <property type="term" value="P:protein maturation"/>
    <property type="evidence" value="ECO:0007669"/>
    <property type="project" value="TreeGrafter"/>
</dbReference>
<dbReference type="Proteomes" id="UP000094067">
    <property type="component" value="Unassembled WGS sequence"/>
</dbReference>
<dbReference type="SUPFAM" id="SSF55821">
    <property type="entry name" value="YrdC/RibB"/>
    <property type="match status" value="1"/>
</dbReference>
<keyword evidence="3" id="KW-0436">Ligase</keyword>
<dbReference type="Pfam" id="PF17788">
    <property type="entry name" value="HypF_C"/>
    <property type="match status" value="1"/>
</dbReference>
<dbReference type="InterPro" id="IPR055128">
    <property type="entry name" value="HypF_C_2"/>
</dbReference>
<evidence type="ECO:0000256" key="1">
    <source>
        <dbReference type="ARBA" id="ARBA00004711"/>
    </source>
</evidence>
<evidence type="ECO:0000256" key="8">
    <source>
        <dbReference type="PIRNR" id="PIRNR006256"/>
    </source>
</evidence>
<dbReference type="InterPro" id="IPR004421">
    <property type="entry name" value="Carbamoyltransferase_HypF"/>
</dbReference>
<dbReference type="InterPro" id="IPR011125">
    <property type="entry name" value="Znf_HypF"/>
</dbReference>
<dbReference type="SUPFAM" id="SSF53067">
    <property type="entry name" value="Actin-like ATPase domain"/>
    <property type="match status" value="1"/>
</dbReference>
<dbReference type="GO" id="GO:0003998">
    <property type="term" value="F:acylphosphatase activity"/>
    <property type="evidence" value="ECO:0007669"/>
    <property type="project" value="UniProtKB-EC"/>
</dbReference>
<dbReference type="SUPFAM" id="SSF54975">
    <property type="entry name" value="Acylphosphatase/BLUF domain-like"/>
    <property type="match status" value="1"/>
</dbReference>
<dbReference type="Gene3D" id="3.90.870.50">
    <property type="match status" value="1"/>
</dbReference>
<dbReference type="InterPro" id="IPR043129">
    <property type="entry name" value="ATPase_NBD"/>
</dbReference>
<dbReference type="PANTHER" id="PTHR42959:SF1">
    <property type="entry name" value="CARBAMOYLTRANSFERASE HYPF"/>
    <property type="match status" value="1"/>
</dbReference>
<comment type="similarity">
    <text evidence="2 8">Belongs to the carbamoyltransferase HypF family.</text>
</comment>
<dbReference type="InterPro" id="IPR017945">
    <property type="entry name" value="DHBP_synth_RibB-like_a/b_dom"/>
</dbReference>
<evidence type="ECO:0000313" key="12">
    <source>
        <dbReference type="EMBL" id="ODM07538.1"/>
    </source>
</evidence>
<dbReference type="PANTHER" id="PTHR42959">
    <property type="entry name" value="CARBAMOYLTRANSFERASE"/>
    <property type="match status" value="1"/>
</dbReference>
<dbReference type="Pfam" id="PF07503">
    <property type="entry name" value="zf-HYPF"/>
    <property type="match status" value="2"/>
</dbReference>
<sequence length="789" mass="87894">MRYEITILGVVQGVGYRPFVAALAEQLHIKGSVRNSGGVVRIDAFGDAEAMDNFICRLRSYAPPAARVDRVQAERAEKEEPCPSDFRIVESEAENHADLPLLPPDLPVCEECLAEMKKPGDGRYRYPFISCVNCGPRYSIMEAVPYDRDHITMREFAMCPSCRKEYVQMGNRRRHAQTISCHDCGPQLYWKARGDEGAVVYREKEEALEEALSVLQRGGVIALKGIGGYQFSCRPDNADSVDRLRQLKHRDKKPFAVMFPSMESIREVCMVSEQEEALLLSPARPIVLLNLKKGRYGFASGVSGESRFLGAFLPYTGLHQMLTEAAGPLVMTSGNVTDEPILTSDEEMEELWKQQPMLLEGIAWNDRKIVTPLDDSLVRITGGRPQLLRRSRGFVPAPVALPGECPVPVLAMGGDLKACFCLAYRKRGYMSQYFGDMESYKVFRTFLQAAEHMEKLFGMVPGAVACDLHPGYATAGEAARLAEERNLPLFPFQHHHAHAASVMAEHGLRRCIAVVFDGTGYGTDGTVWGGEFLLCEGGSFFRAGHLEETELAGGDASAKDAGLTALCHLYQAGCELSKGKTENDRPEEELREKMVRAAVSNHINTEKSSSMGRLFDAVSALLGIREYNSYEGECAIALENAAARAIEKNAALPELYFPIREEEEILLADRTEIIRKIFRETREAKTWYKEEERAEALALSFHEAVSCMVLEMCRRIRERFHEDKVALSGGVFANVILQERCRSLLEEQGFRVYVNEQVPGNDGGIALGQAWLAAERLMDEKDRGGQICV</sequence>
<comment type="pathway">
    <text evidence="1">Protein modification; [NiFe] hydrogenase maturation.</text>
</comment>
<keyword evidence="12" id="KW-0808">Transferase</keyword>
<evidence type="ECO:0000256" key="9">
    <source>
        <dbReference type="PROSITE-ProRule" id="PRU00520"/>
    </source>
</evidence>
<keyword evidence="6" id="KW-0862">Zinc</keyword>
<evidence type="ECO:0000256" key="3">
    <source>
        <dbReference type="ARBA" id="ARBA00022598"/>
    </source>
</evidence>
<dbReference type="Pfam" id="PF22521">
    <property type="entry name" value="HypF_C_2"/>
    <property type="match status" value="1"/>
</dbReference>
<gene>
    <name evidence="12" type="primary">hypF</name>
    <name evidence="12" type="ORF">BEI61_03428</name>
</gene>
<organism evidence="12 13">
    <name type="scientific">Eisenbergiella tayi</name>
    <dbReference type="NCBI Taxonomy" id="1432052"/>
    <lineage>
        <taxon>Bacteria</taxon>
        <taxon>Bacillati</taxon>
        <taxon>Bacillota</taxon>
        <taxon>Clostridia</taxon>
        <taxon>Lachnospirales</taxon>
        <taxon>Lachnospiraceae</taxon>
        <taxon>Eisenbergiella</taxon>
    </lineage>
</organism>
<evidence type="ECO:0000256" key="7">
    <source>
        <dbReference type="ARBA" id="ARBA00048220"/>
    </source>
</evidence>
<dbReference type="Gene3D" id="3.30.420.360">
    <property type="match status" value="1"/>
</dbReference>
<evidence type="ECO:0000259" key="11">
    <source>
        <dbReference type="PROSITE" id="PS51163"/>
    </source>
</evidence>
<proteinExistence type="inferred from homology"/>
<dbReference type="PROSITE" id="PS51160">
    <property type="entry name" value="ACYLPHOSPHATASE_3"/>
    <property type="match status" value="1"/>
</dbReference>
<dbReference type="PROSITE" id="PS51163">
    <property type="entry name" value="YRDC"/>
    <property type="match status" value="1"/>
</dbReference>
<feature type="domain" description="YrdC-like" evidence="11">
    <location>
        <begin position="205"/>
        <end position="393"/>
    </location>
</feature>
<protein>
    <recommendedName>
        <fullName evidence="8">Carbamoyltransferase</fullName>
        <ecNumber evidence="8">6.2.-.-</ecNumber>
    </recommendedName>
</protein>
<dbReference type="GO" id="GO:0008270">
    <property type="term" value="F:zinc ion binding"/>
    <property type="evidence" value="ECO:0007669"/>
    <property type="project" value="UniProtKB-KW"/>
</dbReference>
<evidence type="ECO:0000256" key="4">
    <source>
        <dbReference type="ARBA" id="ARBA00022723"/>
    </source>
</evidence>
<dbReference type="GO" id="GO:0003725">
    <property type="term" value="F:double-stranded RNA binding"/>
    <property type="evidence" value="ECO:0007669"/>
    <property type="project" value="InterPro"/>
</dbReference>
<evidence type="ECO:0000313" key="13">
    <source>
        <dbReference type="Proteomes" id="UP000094067"/>
    </source>
</evidence>
<reference evidence="12 13" key="1">
    <citation type="submission" date="2016-07" db="EMBL/GenBank/DDBJ databases">
        <title>Characterization of isolates of Eisenbergiella tayi derived from blood cultures, using whole genome sequencing.</title>
        <authorList>
            <person name="Burdz T."/>
            <person name="Wiebe D."/>
            <person name="Huynh C."/>
            <person name="Bernard K."/>
        </authorList>
    </citation>
    <scope>NUCLEOTIDE SEQUENCE [LARGE SCALE GENOMIC DNA]</scope>
    <source>
        <strain evidence="12 13">NML 110608</strain>
    </source>
</reference>
<comment type="catalytic activity">
    <reaction evidence="9">
        <text>an acyl phosphate + H2O = a carboxylate + phosphate + H(+)</text>
        <dbReference type="Rhea" id="RHEA:14965"/>
        <dbReference type="ChEBI" id="CHEBI:15377"/>
        <dbReference type="ChEBI" id="CHEBI:15378"/>
        <dbReference type="ChEBI" id="CHEBI:29067"/>
        <dbReference type="ChEBI" id="CHEBI:43474"/>
        <dbReference type="ChEBI" id="CHEBI:59918"/>
        <dbReference type="EC" id="3.6.1.7"/>
    </reaction>
</comment>
<dbReference type="UniPathway" id="UPA00335"/>
<keyword evidence="9" id="KW-0378">Hydrolase</keyword>
<dbReference type="EMBL" id="MCGH01000002">
    <property type="protein sequence ID" value="ODM07538.1"/>
    <property type="molecule type" value="Genomic_DNA"/>
</dbReference>
<dbReference type="Gene3D" id="3.30.110.120">
    <property type="match status" value="1"/>
</dbReference>
<keyword evidence="4" id="KW-0479">Metal-binding</keyword>
<dbReference type="Pfam" id="PF01300">
    <property type="entry name" value="Sua5_yciO_yrdC"/>
    <property type="match status" value="1"/>
</dbReference>
<dbReference type="AlphaFoldDB" id="A0A1E3AFM0"/>
<feature type="active site" evidence="9">
    <location>
        <position position="35"/>
    </location>
</feature>
<evidence type="ECO:0000256" key="2">
    <source>
        <dbReference type="ARBA" id="ARBA00008097"/>
    </source>
</evidence>
<dbReference type="EC" id="6.2.-.-" evidence="8"/>
<evidence type="ECO:0000259" key="10">
    <source>
        <dbReference type="PROSITE" id="PS51160"/>
    </source>
</evidence>
<feature type="domain" description="Acylphosphatase-like" evidence="10">
    <location>
        <begin position="2"/>
        <end position="90"/>
    </location>
</feature>
<evidence type="ECO:0000256" key="6">
    <source>
        <dbReference type="ARBA" id="ARBA00022833"/>
    </source>
</evidence>
<dbReference type="InterPro" id="IPR036046">
    <property type="entry name" value="Acylphosphatase-like_dom_sf"/>
</dbReference>
<dbReference type="GO" id="GO:0016874">
    <property type="term" value="F:ligase activity"/>
    <property type="evidence" value="ECO:0007669"/>
    <property type="project" value="UniProtKB-UniRule"/>
</dbReference>
<keyword evidence="5" id="KW-0863">Zinc-finger</keyword>
<comment type="catalytic activity">
    <reaction evidence="7">
        <text>C-terminal L-cysteinyl-[HypE protein] + carbamoyl phosphate + ATP + H2O = C-terminal S-carboxamide-L-cysteinyl-[HypE protein] + AMP + phosphate + diphosphate + H(+)</text>
        <dbReference type="Rhea" id="RHEA:55636"/>
        <dbReference type="Rhea" id="RHEA-COMP:14247"/>
        <dbReference type="Rhea" id="RHEA-COMP:14392"/>
        <dbReference type="ChEBI" id="CHEBI:15377"/>
        <dbReference type="ChEBI" id="CHEBI:15378"/>
        <dbReference type="ChEBI" id="CHEBI:30616"/>
        <dbReference type="ChEBI" id="CHEBI:33019"/>
        <dbReference type="ChEBI" id="CHEBI:43474"/>
        <dbReference type="ChEBI" id="CHEBI:58228"/>
        <dbReference type="ChEBI" id="CHEBI:76913"/>
        <dbReference type="ChEBI" id="CHEBI:139126"/>
        <dbReference type="ChEBI" id="CHEBI:456215"/>
    </reaction>
</comment>
<evidence type="ECO:0000256" key="5">
    <source>
        <dbReference type="ARBA" id="ARBA00022771"/>
    </source>
</evidence>
<dbReference type="RefSeq" id="WP_069153162.1">
    <property type="nucleotide sequence ID" value="NZ_MCGH01000002.1"/>
</dbReference>
<dbReference type="PIRSF" id="PIRSF006256">
    <property type="entry name" value="CMPcnvr_hdrg_mat"/>
    <property type="match status" value="1"/>
</dbReference>
<accession>A0A1E3AFM0</accession>
<name>A0A1E3AFM0_9FIRM</name>
<dbReference type="GO" id="GO:0016743">
    <property type="term" value="F:carboxyl- or carbamoyltransferase activity"/>
    <property type="evidence" value="ECO:0007669"/>
    <property type="project" value="UniProtKB-UniRule"/>
</dbReference>
<dbReference type="InterPro" id="IPR001792">
    <property type="entry name" value="Acylphosphatase-like_dom"/>
</dbReference>
<dbReference type="NCBIfam" id="TIGR00143">
    <property type="entry name" value="hypF"/>
    <property type="match status" value="1"/>
</dbReference>
<dbReference type="Gene3D" id="3.30.420.40">
    <property type="match status" value="1"/>
</dbReference>
<dbReference type="InterPro" id="IPR006070">
    <property type="entry name" value="Sua5-like_dom"/>
</dbReference>
<dbReference type="Pfam" id="PF00708">
    <property type="entry name" value="Acylphosphatase"/>
    <property type="match status" value="1"/>
</dbReference>
<comment type="caution">
    <text evidence="12">The sequence shown here is derived from an EMBL/GenBank/DDBJ whole genome shotgun (WGS) entry which is preliminary data.</text>
</comment>
<dbReference type="InterPro" id="IPR051060">
    <property type="entry name" value="Carbamoyltrans_HypF-like"/>
</dbReference>